<dbReference type="GO" id="GO:0050660">
    <property type="term" value="F:flavin adenine dinucleotide binding"/>
    <property type="evidence" value="ECO:0007669"/>
    <property type="project" value="InterPro"/>
</dbReference>
<accession>A0A2S9KC83</accession>
<dbReference type="InterPro" id="IPR016156">
    <property type="entry name" value="FAD/NAD-linked_Rdtase_dimer_sf"/>
</dbReference>
<sequence>MPRRRFLQAGVGVSLGARAVANRLAASAVSTTSLAVAAAGGLPTRARAARPAAPRVVVIGGGFAGATAAKYLRQWSQQRVEVILVEPSAHFVSCPLSNLVLAGAQHLSGLTLGYDELVRRHGVTWLRERATRIDPEQRRVRLVSGTELPYDRLIVAPGVDFIWSELPGMNRPGAQQSVLHAWKAGAQTTALRRQLQDMPDGGVYAISIPPLPYRCPPGPYERACLVADYLRQAKPRSKVLILDANEDVTSKAALFKQAWAERYPGLIEYRPGHRVVDVDAAQRTAKLDFHADVAADVLNVIAPMRAGDIALGCGLATTADRRWCEVDFLSFESRAVERVHVLGDALQAAPAMPKSAHMANQHGKACAAAVLALLDGQPVNPLPLYNNTCYSFVSAQEAMHVASVHRYDASRRTMLTVPGSGGLSPAPSALEADHAWSWARQIWADTLA</sequence>
<organism evidence="3 4">
    <name type="scientific">Malikia spinosa</name>
    <dbReference type="NCBI Taxonomy" id="86180"/>
    <lineage>
        <taxon>Bacteria</taxon>
        <taxon>Pseudomonadati</taxon>
        <taxon>Pseudomonadota</taxon>
        <taxon>Betaproteobacteria</taxon>
        <taxon>Burkholderiales</taxon>
        <taxon>Comamonadaceae</taxon>
        <taxon>Malikia</taxon>
    </lineage>
</organism>
<dbReference type="InterPro" id="IPR037092">
    <property type="entry name" value="FlavoCytC_S_DH_flav-bd_sf"/>
</dbReference>
<dbReference type="Gene3D" id="3.90.760.10">
    <property type="entry name" value="Flavocytochrome c sulphide dehydrogenase, flavin-binding domain"/>
    <property type="match status" value="1"/>
</dbReference>
<dbReference type="RefSeq" id="WP_105730490.1">
    <property type="nucleotide sequence ID" value="NZ_PVLR01000040.1"/>
</dbReference>
<evidence type="ECO:0000259" key="2">
    <source>
        <dbReference type="Pfam" id="PF21706"/>
    </source>
</evidence>
<dbReference type="GO" id="GO:0016491">
    <property type="term" value="F:oxidoreductase activity"/>
    <property type="evidence" value="ECO:0007669"/>
    <property type="project" value="InterPro"/>
</dbReference>
<dbReference type="PANTHER" id="PTHR43755">
    <property type="match status" value="1"/>
</dbReference>
<dbReference type="SUPFAM" id="SSF55424">
    <property type="entry name" value="FAD/NAD-linked reductases, dimerisation (C-terminal) domain"/>
    <property type="match status" value="1"/>
</dbReference>
<dbReference type="InterPro" id="IPR052541">
    <property type="entry name" value="SQRD"/>
</dbReference>
<protein>
    <submittedName>
        <fullName evidence="3">Flavocytochrome C</fullName>
    </submittedName>
</protein>
<dbReference type="InterPro" id="IPR015323">
    <property type="entry name" value="FlavoCytC_S_DH_flav-bd"/>
</dbReference>
<evidence type="ECO:0000259" key="1">
    <source>
        <dbReference type="Pfam" id="PF09242"/>
    </source>
</evidence>
<gene>
    <name evidence="3" type="ORF">C6P61_13415</name>
</gene>
<comment type="caution">
    <text evidence="3">The sequence shown here is derived from an EMBL/GenBank/DDBJ whole genome shotgun (WGS) entry which is preliminary data.</text>
</comment>
<reference evidence="3 4" key="1">
    <citation type="submission" date="2018-03" db="EMBL/GenBank/DDBJ databases">
        <title>Comparative genomics illustrates the genes involved in a hyperalkaliphilic mechanisms of Serpentinomonas isolated from highly-alkaline calcium-rich serpentinized springs.</title>
        <authorList>
            <person name="Suzuki S."/>
            <person name="Ishii S."/>
            <person name="Walworth N."/>
            <person name="Bird L."/>
            <person name="Kuenen J.G."/>
            <person name="Nealson K.H."/>
        </authorList>
    </citation>
    <scope>NUCLEOTIDE SEQUENCE [LARGE SCALE GENOMIC DNA]</scope>
    <source>
        <strain evidence="3 4">83</strain>
    </source>
</reference>
<dbReference type="InterPro" id="IPR049386">
    <property type="entry name" value="FCSD_central"/>
</dbReference>
<dbReference type="PANTHER" id="PTHR43755:SF1">
    <property type="entry name" value="FAD-DEPENDENT PYRIDINE NUCLEOTIDE-DISULPHIDE OXIDOREDUCTASE"/>
    <property type="match status" value="1"/>
</dbReference>
<name>A0A2S9KC83_9BURK</name>
<dbReference type="Proteomes" id="UP000238326">
    <property type="component" value="Unassembled WGS sequence"/>
</dbReference>
<proteinExistence type="predicted"/>
<dbReference type="Pfam" id="PF21706">
    <property type="entry name" value="FCSD_central"/>
    <property type="match status" value="1"/>
</dbReference>
<keyword evidence="4" id="KW-1185">Reference proteome</keyword>
<dbReference type="AlphaFoldDB" id="A0A2S9KC83"/>
<dbReference type="EMBL" id="PVLR01000040">
    <property type="protein sequence ID" value="PRD68024.1"/>
    <property type="molecule type" value="Genomic_DNA"/>
</dbReference>
<dbReference type="Pfam" id="PF09242">
    <property type="entry name" value="FCSD-flav_bind"/>
    <property type="match status" value="1"/>
</dbReference>
<dbReference type="OrthoDB" id="9781621at2"/>
<dbReference type="InterPro" id="IPR036188">
    <property type="entry name" value="FAD/NAD-bd_sf"/>
</dbReference>
<feature type="domain" description="Flavocytochrome c sulphide dehydrogenase flavin-binding" evidence="1">
    <location>
        <begin position="382"/>
        <end position="447"/>
    </location>
</feature>
<dbReference type="Gene3D" id="3.50.50.60">
    <property type="entry name" value="FAD/NAD(P)-binding domain"/>
    <property type="match status" value="2"/>
</dbReference>
<evidence type="ECO:0000313" key="4">
    <source>
        <dbReference type="Proteomes" id="UP000238326"/>
    </source>
</evidence>
<dbReference type="SUPFAM" id="SSF51905">
    <property type="entry name" value="FAD/NAD(P)-binding domain"/>
    <property type="match status" value="2"/>
</dbReference>
<evidence type="ECO:0000313" key="3">
    <source>
        <dbReference type="EMBL" id="PRD68024.1"/>
    </source>
</evidence>
<feature type="domain" description="Sulfide dehydrogenase [flavocytochrome c] flavoprotein chain central" evidence="2">
    <location>
        <begin position="188"/>
        <end position="301"/>
    </location>
</feature>